<sequence>MPQKTGQRFRREKLSCFLFYNIKFQKLSAAAAATVVIVAALLVPAVLGRLVLLLLCLLVLAILALLLLTVLALILLGHGVLRFSAHRTALMVLRVRQKNRQPAAEICRVE</sequence>
<feature type="transmembrane region" description="Helical" evidence="1">
    <location>
        <begin position="27"/>
        <end position="46"/>
    </location>
</feature>
<reference evidence="2 3" key="1">
    <citation type="submission" date="2013-07" db="EMBL/GenBank/DDBJ databases">
        <authorList>
            <person name="Weinstock G."/>
            <person name="Sodergren E."/>
            <person name="Wylie T."/>
            <person name="Fulton L."/>
            <person name="Fulton R."/>
            <person name="Fronick C."/>
            <person name="O'Laughlin M."/>
            <person name="Godfrey J."/>
            <person name="Miner T."/>
            <person name="Herter B."/>
            <person name="Appelbaum E."/>
            <person name="Cordes M."/>
            <person name="Lek S."/>
            <person name="Wollam A."/>
            <person name="Pepin K.H."/>
            <person name="Palsikar V.B."/>
            <person name="Mitreva M."/>
            <person name="Wilson R.K."/>
        </authorList>
    </citation>
    <scope>NUCLEOTIDE SEQUENCE [LARGE SCALE GENOMIC DNA]</scope>
    <source>
        <strain evidence="2 3">ATCC 27760</strain>
    </source>
</reference>
<evidence type="ECO:0000256" key="1">
    <source>
        <dbReference type="SAM" id="Phobius"/>
    </source>
</evidence>
<evidence type="ECO:0000313" key="2">
    <source>
        <dbReference type="EMBL" id="ERJ94929.1"/>
    </source>
</evidence>
<feature type="transmembrane region" description="Helical" evidence="1">
    <location>
        <begin position="52"/>
        <end position="77"/>
    </location>
</feature>
<dbReference type="EMBL" id="AWVF01000228">
    <property type="protein sequence ID" value="ERJ94929.1"/>
    <property type="molecule type" value="Genomic_DNA"/>
</dbReference>
<dbReference type="AlphaFoldDB" id="U2LZK2"/>
<proteinExistence type="predicted"/>
<dbReference type="STRING" id="411473.RUMCAL_01807"/>
<protein>
    <submittedName>
        <fullName evidence="2">Uncharacterized protein</fullName>
    </submittedName>
</protein>
<keyword evidence="1" id="KW-1133">Transmembrane helix</keyword>
<dbReference type="HOGENOM" id="CLU_2169216_0_0_9"/>
<keyword evidence="1" id="KW-0812">Transmembrane</keyword>
<evidence type="ECO:0000313" key="3">
    <source>
        <dbReference type="Proteomes" id="UP000016662"/>
    </source>
</evidence>
<dbReference type="Proteomes" id="UP000016662">
    <property type="component" value="Unassembled WGS sequence"/>
</dbReference>
<keyword evidence="3" id="KW-1185">Reference proteome</keyword>
<name>U2LZK2_9FIRM</name>
<keyword evidence="1" id="KW-0472">Membrane</keyword>
<organism evidence="2 3">
    <name type="scientific">Ruminococcus callidus ATCC 27760</name>
    <dbReference type="NCBI Taxonomy" id="411473"/>
    <lineage>
        <taxon>Bacteria</taxon>
        <taxon>Bacillati</taxon>
        <taxon>Bacillota</taxon>
        <taxon>Clostridia</taxon>
        <taxon>Eubacteriales</taxon>
        <taxon>Oscillospiraceae</taxon>
        <taxon>Ruminococcus</taxon>
    </lineage>
</organism>
<dbReference type="RefSeq" id="WP_021683286.1">
    <property type="nucleotide sequence ID" value="NZ_KI260475.1"/>
</dbReference>
<accession>U2LZK2</accession>
<gene>
    <name evidence="2" type="ORF">RUMCAL_01807</name>
</gene>
<comment type="caution">
    <text evidence="2">The sequence shown here is derived from an EMBL/GenBank/DDBJ whole genome shotgun (WGS) entry which is preliminary data.</text>
</comment>
<dbReference type="PATRIC" id="fig|411473.3.peg.1479"/>